<comment type="caution">
    <text evidence="1">The sequence shown here is derived from an EMBL/GenBank/DDBJ whole genome shotgun (WGS) entry which is preliminary data.</text>
</comment>
<evidence type="ECO:0000313" key="2">
    <source>
        <dbReference type="Proteomes" id="UP000011731"/>
    </source>
</evidence>
<keyword evidence="2" id="KW-1185">Reference proteome</keyword>
<evidence type="ECO:0000313" key="1">
    <source>
        <dbReference type="EMBL" id="EME66847.1"/>
    </source>
</evidence>
<sequence>MTEPGAADPGAIHSRTADPTAGALRRRQFALLLGRYRPEDVICVQVVTDYYQHVATTAKSGRVDAAAAQWRILRRDVPIPDAPELRYVVELASLPAAALIHFAEGDHRAARELLVQALDVAAELAARYGHDYLTGKRLHLAANLVRITTTEGRHEAAAALLADLDAVARGERHRWRFTGAATLDIPLPDDVGAFVHAQLRREAARLLEASG</sequence>
<organism evidence="1 2">
    <name type="scientific">Rhodococcus ruber BKS 20-38</name>
    <dbReference type="NCBI Taxonomy" id="1278076"/>
    <lineage>
        <taxon>Bacteria</taxon>
        <taxon>Bacillati</taxon>
        <taxon>Actinomycetota</taxon>
        <taxon>Actinomycetes</taxon>
        <taxon>Mycobacteriales</taxon>
        <taxon>Nocardiaceae</taxon>
        <taxon>Rhodococcus</taxon>
    </lineage>
</organism>
<accession>M2ZHQ0</accession>
<dbReference type="PATRIC" id="fig|1278076.4.peg.598"/>
<reference evidence="1 2" key="1">
    <citation type="journal article" date="2013" name="Genome Announc.">
        <title>Draft Genome Sequence of Rhodococcus ruber Strain BKS 20-38.</title>
        <authorList>
            <person name="Bala M."/>
            <person name="Kumar S."/>
            <person name="Raghava G.P."/>
            <person name="Mayilraj S."/>
        </authorList>
    </citation>
    <scope>NUCLEOTIDE SEQUENCE [LARGE SCALE GENOMIC DNA]</scope>
    <source>
        <strain evidence="1 2">BKS 20-38</strain>
    </source>
</reference>
<name>M2ZHQ0_9NOCA</name>
<proteinExistence type="predicted"/>
<protein>
    <submittedName>
        <fullName evidence="1">Uncharacterized protein</fullName>
    </submittedName>
</protein>
<dbReference type="RefSeq" id="WP_003934661.1">
    <property type="nucleotide sequence ID" value="NZ_AOEX01000016.1"/>
</dbReference>
<dbReference type="EMBL" id="AOEX01000016">
    <property type="protein sequence ID" value="EME66847.1"/>
    <property type="molecule type" value="Genomic_DNA"/>
</dbReference>
<gene>
    <name evidence="1" type="ORF">G352_02884</name>
</gene>
<dbReference type="AlphaFoldDB" id="M2ZHQ0"/>
<dbReference type="Proteomes" id="UP000011731">
    <property type="component" value="Unassembled WGS sequence"/>
</dbReference>